<accession>A0AAV1Z7S9</accession>
<comment type="similarity">
    <text evidence="2 11">Belongs to the sodium:solute symporter (SSF) (TC 2.A.21) family.</text>
</comment>
<feature type="transmembrane region" description="Helical" evidence="12">
    <location>
        <begin position="12"/>
        <end position="30"/>
    </location>
</feature>
<dbReference type="InterPro" id="IPR051163">
    <property type="entry name" value="Sodium:Solute_Symporter_SSF"/>
</dbReference>
<comment type="subcellular location">
    <subcellularLocation>
        <location evidence="1">Cell membrane</location>
        <topology evidence="1">Multi-pass membrane protein</topology>
    </subcellularLocation>
</comment>
<dbReference type="PANTHER" id="PTHR42985">
    <property type="entry name" value="SODIUM-COUPLED MONOCARBOXYLATE TRANSPORTER"/>
    <property type="match status" value="1"/>
</dbReference>
<keyword evidence="7" id="KW-0915">Sodium</keyword>
<dbReference type="Pfam" id="PF00474">
    <property type="entry name" value="SSF"/>
    <property type="match status" value="1"/>
</dbReference>
<name>A0AAV1Z7S9_9ARAC</name>
<evidence type="ECO:0000313" key="13">
    <source>
        <dbReference type="EMBL" id="CAL1266364.1"/>
    </source>
</evidence>
<evidence type="ECO:0000256" key="3">
    <source>
        <dbReference type="ARBA" id="ARBA00022448"/>
    </source>
</evidence>
<dbReference type="EMBL" id="CAXIEN010000023">
    <property type="protein sequence ID" value="CAL1266364.1"/>
    <property type="molecule type" value="Genomic_DNA"/>
</dbReference>
<dbReference type="GO" id="GO:0005886">
    <property type="term" value="C:plasma membrane"/>
    <property type="evidence" value="ECO:0007669"/>
    <property type="project" value="UniProtKB-SubCell"/>
</dbReference>
<evidence type="ECO:0000256" key="1">
    <source>
        <dbReference type="ARBA" id="ARBA00004651"/>
    </source>
</evidence>
<dbReference type="GO" id="GO:0006814">
    <property type="term" value="P:sodium ion transport"/>
    <property type="evidence" value="ECO:0007669"/>
    <property type="project" value="UniProtKB-KW"/>
</dbReference>
<feature type="transmembrane region" description="Helical" evidence="12">
    <location>
        <begin position="410"/>
        <end position="434"/>
    </location>
</feature>
<dbReference type="Gene3D" id="1.20.1730.10">
    <property type="entry name" value="Sodium/glucose cotransporter"/>
    <property type="match status" value="1"/>
</dbReference>
<keyword evidence="14" id="KW-1185">Reference proteome</keyword>
<feature type="transmembrane region" description="Helical" evidence="12">
    <location>
        <begin position="127"/>
        <end position="148"/>
    </location>
</feature>
<dbReference type="PANTHER" id="PTHR42985:SF40">
    <property type="entry name" value="LD47995P-RELATED"/>
    <property type="match status" value="1"/>
</dbReference>
<keyword evidence="9 12" id="KW-0472">Membrane</keyword>
<dbReference type="AlphaFoldDB" id="A0AAV1Z7S9"/>
<comment type="caution">
    <text evidence="13">The sequence shown here is derived from an EMBL/GenBank/DDBJ whole genome shotgun (WGS) entry which is preliminary data.</text>
</comment>
<evidence type="ECO:0000256" key="7">
    <source>
        <dbReference type="ARBA" id="ARBA00023053"/>
    </source>
</evidence>
<keyword evidence="10" id="KW-0739">Sodium transport</keyword>
<feature type="transmembrane region" description="Helical" evidence="12">
    <location>
        <begin position="51"/>
        <end position="68"/>
    </location>
</feature>
<keyword evidence="8" id="KW-0406">Ion transport</keyword>
<evidence type="ECO:0000256" key="10">
    <source>
        <dbReference type="ARBA" id="ARBA00023201"/>
    </source>
</evidence>
<dbReference type="GO" id="GO:0015293">
    <property type="term" value="F:symporter activity"/>
    <property type="evidence" value="ECO:0007669"/>
    <property type="project" value="TreeGrafter"/>
</dbReference>
<dbReference type="Proteomes" id="UP001497382">
    <property type="component" value="Unassembled WGS sequence"/>
</dbReference>
<dbReference type="PROSITE" id="PS50283">
    <property type="entry name" value="NA_SOLUT_SYMP_3"/>
    <property type="match status" value="1"/>
</dbReference>
<feature type="transmembrane region" description="Helical" evidence="12">
    <location>
        <begin position="517"/>
        <end position="537"/>
    </location>
</feature>
<feature type="transmembrane region" description="Helical" evidence="12">
    <location>
        <begin position="441"/>
        <end position="459"/>
    </location>
</feature>
<organism evidence="13 14">
    <name type="scientific">Larinioides sclopetarius</name>
    <dbReference type="NCBI Taxonomy" id="280406"/>
    <lineage>
        <taxon>Eukaryota</taxon>
        <taxon>Metazoa</taxon>
        <taxon>Ecdysozoa</taxon>
        <taxon>Arthropoda</taxon>
        <taxon>Chelicerata</taxon>
        <taxon>Arachnida</taxon>
        <taxon>Araneae</taxon>
        <taxon>Araneomorphae</taxon>
        <taxon>Entelegynae</taxon>
        <taxon>Araneoidea</taxon>
        <taxon>Araneidae</taxon>
        <taxon>Larinioides</taxon>
    </lineage>
</organism>
<gene>
    <name evidence="13" type="ORF">LARSCL_LOCUS3056</name>
</gene>
<feature type="transmembrane region" description="Helical" evidence="12">
    <location>
        <begin position="335"/>
        <end position="363"/>
    </location>
</feature>
<feature type="transmembrane region" description="Helical" evidence="12">
    <location>
        <begin position="384"/>
        <end position="404"/>
    </location>
</feature>
<feature type="transmembrane region" description="Helical" evidence="12">
    <location>
        <begin position="83"/>
        <end position="106"/>
    </location>
</feature>
<feature type="transmembrane region" description="Helical" evidence="12">
    <location>
        <begin position="160"/>
        <end position="178"/>
    </location>
</feature>
<evidence type="ECO:0000256" key="12">
    <source>
        <dbReference type="SAM" id="Phobius"/>
    </source>
</evidence>
<feature type="transmembrane region" description="Helical" evidence="12">
    <location>
        <begin position="275"/>
        <end position="300"/>
    </location>
</feature>
<evidence type="ECO:0000256" key="6">
    <source>
        <dbReference type="ARBA" id="ARBA00022989"/>
    </source>
</evidence>
<sequence>MHKESLGEWDYVTIALTMVISVLIGLYFRFTGNRQKTTTEFLMAGKNMGRLPVVFSLVVTKLSAIAIIGEPTDIYLYGTQRCIGYIFIFVGSLVDAYVFLPVYFAVGASTIYEYLELRFGIKTRRAISFLGYIQTLLNMSVVIYTPAIALSAVTEINPEYSVVLIGVVCILLSSLGGLKAVMWADVFQAVMMYACLIALLSQCLYEAGGFKEVYRAAYDGGRMDFFNFTGDFRIPYTFWNSLSYGVQFGVAHCVNQFEVQRLLAVRNLKISQSAALWSSIPSFVMAFLTTTVGLALYAVFRNCDPLNEKSGIGLTKADQVVPYYIVSRLIGYPGLVGLCISGILCASLSSLSSALNSLSTVFVEDFVNASFTKRSKPSALKLNILAKALVIMHGIAIIGLTFMTSRFKSVLQAVVVLDGMVLGPSLGVYILGVFTKRSNELGVLIGLTTAAFFSIWFGLGTSLFGNTYEGLPFHNKDCIPNQWNATVYSYSSPYLKSETTNSTLSVDMKRYFPMYGISYIWTYCIGAALTIIIGYTASRIIDCQKKPAPVDPKLLCPLVKSRHSQIPEEHDIILKPSGRSSTSS</sequence>
<evidence type="ECO:0000313" key="14">
    <source>
        <dbReference type="Proteomes" id="UP001497382"/>
    </source>
</evidence>
<evidence type="ECO:0000256" key="2">
    <source>
        <dbReference type="ARBA" id="ARBA00006434"/>
    </source>
</evidence>
<evidence type="ECO:0000256" key="4">
    <source>
        <dbReference type="ARBA" id="ARBA00022475"/>
    </source>
</evidence>
<dbReference type="NCBIfam" id="TIGR00813">
    <property type="entry name" value="sss"/>
    <property type="match status" value="1"/>
</dbReference>
<dbReference type="InterPro" id="IPR001734">
    <property type="entry name" value="Na/solute_symporter"/>
</dbReference>
<proteinExistence type="inferred from homology"/>
<protein>
    <recommendedName>
        <fullName evidence="15">Sodium-dependent multivitamin transporter</fullName>
    </recommendedName>
</protein>
<keyword evidence="5 12" id="KW-0812">Transmembrane</keyword>
<keyword evidence="4" id="KW-1003">Cell membrane</keyword>
<reference evidence="13 14" key="1">
    <citation type="submission" date="2024-04" db="EMBL/GenBank/DDBJ databases">
        <authorList>
            <person name="Rising A."/>
            <person name="Reimegard J."/>
            <person name="Sonavane S."/>
            <person name="Akerstrom W."/>
            <person name="Nylinder S."/>
            <person name="Hedman E."/>
            <person name="Kallberg Y."/>
        </authorList>
    </citation>
    <scope>NUCLEOTIDE SEQUENCE [LARGE SCALE GENOMIC DNA]</scope>
</reference>
<evidence type="ECO:0000256" key="8">
    <source>
        <dbReference type="ARBA" id="ARBA00023065"/>
    </source>
</evidence>
<dbReference type="InterPro" id="IPR038377">
    <property type="entry name" value="Na/Glc_symporter_sf"/>
</dbReference>
<evidence type="ECO:0000256" key="9">
    <source>
        <dbReference type="ARBA" id="ARBA00023136"/>
    </source>
</evidence>
<evidence type="ECO:0000256" key="5">
    <source>
        <dbReference type="ARBA" id="ARBA00022692"/>
    </source>
</evidence>
<evidence type="ECO:0008006" key="15">
    <source>
        <dbReference type="Google" id="ProtNLM"/>
    </source>
</evidence>
<keyword evidence="3" id="KW-0813">Transport</keyword>
<evidence type="ECO:0000256" key="11">
    <source>
        <dbReference type="RuleBase" id="RU362091"/>
    </source>
</evidence>
<keyword evidence="6 12" id="KW-1133">Transmembrane helix</keyword>